<proteinExistence type="predicted"/>
<protein>
    <recommendedName>
        <fullName evidence="8">C2H2-type domain-containing protein</fullName>
    </recommendedName>
</protein>
<keyword evidence="5" id="KW-0862">Zinc</keyword>
<dbReference type="InterPro" id="IPR036236">
    <property type="entry name" value="Znf_C2H2_sf"/>
</dbReference>
<dbReference type="FunFam" id="3.30.160.60:FF:001498">
    <property type="entry name" value="Zinc finger protein 404"/>
    <property type="match status" value="1"/>
</dbReference>
<organism evidence="9 10">
    <name type="scientific">Pleurodeles waltl</name>
    <name type="common">Iberian ribbed newt</name>
    <dbReference type="NCBI Taxonomy" id="8319"/>
    <lineage>
        <taxon>Eukaryota</taxon>
        <taxon>Metazoa</taxon>
        <taxon>Chordata</taxon>
        <taxon>Craniata</taxon>
        <taxon>Vertebrata</taxon>
        <taxon>Euteleostomi</taxon>
        <taxon>Amphibia</taxon>
        <taxon>Batrachia</taxon>
        <taxon>Caudata</taxon>
        <taxon>Salamandroidea</taxon>
        <taxon>Salamandridae</taxon>
        <taxon>Pleurodelinae</taxon>
        <taxon>Pleurodeles</taxon>
    </lineage>
</organism>
<evidence type="ECO:0000256" key="5">
    <source>
        <dbReference type="ARBA" id="ARBA00022833"/>
    </source>
</evidence>
<evidence type="ECO:0000256" key="6">
    <source>
        <dbReference type="ARBA" id="ARBA00023242"/>
    </source>
</evidence>
<sequence>MPCSSLTSSAQKLRNSTIIAKSPPPLLHHPYLLKNLNRRVSSSANLVSDYGCHVSTLEKPSFSGETFQCHLVNRSTPSVKKDTVADGSVFDERPTVSKNLLRLQSTSSDTINFGRGEQHSFNSSTMGDLKPINICRTREPKDSQCPGKGTDMKITEPGKSAAQCTTNAEAGESSKYRRFLLIDNKGMPYTVIVEEPKPGSEKETSVLPGGICTSSSSSSTEVSSAPRKMYRCPICSRVFEYLSYLQRHSITHSQQKPYVCDTCGKAFKRTSHLERHKYTHTVGKPFECQICQRSFRDTGELAHHHRVHTGERPFQCEMCHMRFGERNTLLRHVQRKHQKQPLLESFTEYVSD</sequence>
<evidence type="ECO:0000256" key="7">
    <source>
        <dbReference type="PROSITE-ProRule" id="PRU00042"/>
    </source>
</evidence>
<dbReference type="AlphaFoldDB" id="A0AAV7PS48"/>
<keyword evidence="6" id="KW-0539">Nucleus</keyword>
<dbReference type="FunFam" id="3.30.160.60:FF:000512">
    <property type="entry name" value="zinc finger protein 197 isoform X1"/>
    <property type="match status" value="1"/>
</dbReference>
<dbReference type="PROSITE" id="PS50157">
    <property type="entry name" value="ZINC_FINGER_C2H2_2"/>
    <property type="match status" value="4"/>
</dbReference>
<dbReference type="Gene3D" id="3.30.160.60">
    <property type="entry name" value="Classic Zinc Finger"/>
    <property type="match status" value="4"/>
</dbReference>
<feature type="domain" description="C2H2-type" evidence="8">
    <location>
        <begin position="286"/>
        <end position="313"/>
    </location>
</feature>
<gene>
    <name evidence="9" type="ORF">NDU88_009455</name>
</gene>
<dbReference type="PROSITE" id="PS00028">
    <property type="entry name" value="ZINC_FINGER_C2H2_1"/>
    <property type="match status" value="4"/>
</dbReference>
<dbReference type="PANTHER" id="PTHR23235">
    <property type="entry name" value="KRUEPPEL-LIKE TRANSCRIPTION FACTOR"/>
    <property type="match status" value="1"/>
</dbReference>
<evidence type="ECO:0000313" key="9">
    <source>
        <dbReference type="EMBL" id="KAJ1131112.1"/>
    </source>
</evidence>
<reference evidence="9" key="1">
    <citation type="journal article" date="2022" name="bioRxiv">
        <title>Sequencing and chromosome-scale assembly of the giantPleurodeles waltlgenome.</title>
        <authorList>
            <person name="Brown T."/>
            <person name="Elewa A."/>
            <person name="Iarovenko S."/>
            <person name="Subramanian E."/>
            <person name="Araus A.J."/>
            <person name="Petzold A."/>
            <person name="Susuki M."/>
            <person name="Suzuki K.-i.T."/>
            <person name="Hayashi T."/>
            <person name="Toyoda A."/>
            <person name="Oliveira C."/>
            <person name="Osipova E."/>
            <person name="Leigh N.D."/>
            <person name="Simon A."/>
            <person name="Yun M.H."/>
        </authorList>
    </citation>
    <scope>NUCLEOTIDE SEQUENCE</scope>
    <source>
        <strain evidence="9">20211129_DDA</strain>
        <tissue evidence="9">Liver</tissue>
    </source>
</reference>
<comment type="subcellular location">
    <subcellularLocation>
        <location evidence="1">Nucleus</location>
    </subcellularLocation>
</comment>
<evidence type="ECO:0000256" key="1">
    <source>
        <dbReference type="ARBA" id="ARBA00004123"/>
    </source>
</evidence>
<dbReference type="Proteomes" id="UP001066276">
    <property type="component" value="Chromosome 7"/>
</dbReference>
<dbReference type="PANTHER" id="PTHR23235:SF120">
    <property type="entry name" value="KRUPPEL-LIKE FACTOR 15"/>
    <property type="match status" value="1"/>
</dbReference>
<feature type="domain" description="C2H2-type" evidence="8">
    <location>
        <begin position="258"/>
        <end position="285"/>
    </location>
</feature>
<dbReference type="InterPro" id="IPR013087">
    <property type="entry name" value="Znf_C2H2_type"/>
</dbReference>
<keyword evidence="10" id="KW-1185">Reference proteome</keyword>
<keyword evidence="2" id="KW-0479">Metal-binding</keyword>
<comment type="caution">
    <text evidence="9">The sequence shown here is derived from an EMBL/GenBank/DDBJ whole genome shotgun (WGS) entry which is preliminary data.</text>
</comment>
<evidence type="ECO:0000313" key="10">
    <source>
        <dbReference type="Proteomes" id="UP001066276"/>
    </source>
</evidence>
<dbReference type="GO" id="GO:0005634">
    <property type="term" value="C:nucleus"/>
    <property type="evidence" value="ECO:0007669"/>
    <property type="project" value="UniProtKB-SubCell"/>
</dbReference>
<keyword evidence="4 7" id="KW-0863">Zinc-finger</keyword>
<accession>A0AAV7PS48</accession>
<name>A0AAV7PS48_PLEWA</name>
<feature type="domain" description="C2H2-type" evidence="8">
    <location>
        <begin position="230"/>
        <end position="257"/>
    </location>
</feature>
<dbReference type="GO" id="GO:0000978">
    <property type="term" value="F:RNA polymerase II cis-regulatory region sequence-specific DNA binding"/>
    <property type="evidence" value="ECO:0007669"/>
    <property type="project" value="TreeGrafter"/>
</dbReference>
<keyword evidence="3" id="KW-0677">Repeat</keyword>
<dbReference type="GO" id="GO:0000981">
    <property type="term" value="F:DNA-binding transcription factor activity, RNA polymerase II-specific"/>
    <property type="evidence" value="ECO:0007669"/>
    <property type="project" value="TreeGrafter"/>
</dbReference>
<dbReference type="SUPFAM" id="SSF57667">
    <property type="entry name" value="beta-beta-alpha zinc fingers"/>
    <property type="match status" value="2"/>
</dbReference>
<evidence type="ECO:0000259" key="8">
    <source>
        <dbReference type="PROSITE" id="PS50157"/>
    </source>
</evidence>
<evidence type="ECO:0000256" key="3">
    <source>
        <dbReference type="ARBA" id="ARBA00022737"/>
    </source>
</evidence>
<feature type="domain" description="C2H2-type" evidence="8">
    <location>
        <begin position="314"/>
        <end position="342"/>
    </location>
</feature>
<dbReference type="Pfam" id="PF00096">
    <property type="entry name" value="zf-C2H2"/>
    <property type="match status" value="3"/>
</dbReference>
<dbReference type="GO" id="GO:0008270">
    <property type="term" value="F:zinc ion binding"/>
    <property type="evidence" value="ECO:0007669"/>
    <property type="project" value="UniProtKB-KW"/>
</dbReference>
<evidence type="ECO:0000256" key="2">
    <source>
        <dbReference type="ARBA" id="ARBA00022723"/>
    </source>
</evidence>
<evidence type="ECO:0000256" key="4">
    <source>
        <dbReference type="ARBA" id="ARBA00022771"/>
    </source>
</evidence>
<dbReference type="EMBL" id="JANPWB010000011">
    <property type="protein sequence ID" value="KAJ1131112.1"/>
    <property type="molecule type" value="Genomic_DNA"/>
</dbReference>
<dbReference type="SMART" id="SM00355">
    <property type="entry name" value="ZnF_C2H2"/>
    <property type="match status" value="4"/>
</dbReference>